<sequence length="174" mass="18780">MAQRLLSGLPVSPYELPFTGNLEFDIFLLQLSCPSFAPDPLFPLHPYPQPPQLAANTQPASDSPRNLITVLHSPPASDPDFSNSDSDSGDGPYKPHQKTVRKQRKKPNKLASKSNRGSGAISNAATIGLANVAVKESMNSPTPSSNANSSTSSIQMYVCTFDDCRKSYRSKASR</sequence>
<evidence type="ECO:0000256" key="1">
    <source>
        <dbReference type="SAM" id="MobiDB-lite"/>
    </source>
</evidence>
<dbReference type="EMBL" id="JADGJH010000914">
    <property type="protein sequence ID" value="KAJ3121051.1"/>
    <property type="molecule type" value="Genomic_DNA"/>
</dbReference>
<gene>
    <name evidence="2" type="ORF">HK100_012545</name>
</gene>
<evidence type="ECO:0000313" key="3">
    <source>
        <dbReference type="Proteomes" id="UP001211907"/>
    </source>
</evidence>
<protein>
    <submittedName>
        <fullName evidence="2">Uncharacterized protein</fullName>
    </submittedName>
</protein>
<dbReference type="AlphaFoldDB" id="A0AAD5SZQ1"/>
<feature type="compositionally biased region" description="Polar residues" evidence="1">
    <location>
        <begin position="111"/>
        <end position="122"/>
    </location>
</feature>
<feature type="region of interest" description="Disordered" evidence="1">
    <location>
        <begin position="47"/>
        <end position="122"/>
    </location>
</feature>
<reference evidence="2" key="1">
    <citation type="submission" date="2020-05" db="EMBL/GenBank/DDBJ databases">
        <title>Phylogenomic resolution of chytrid fungi.</title>
        <authorList>
            <person name="Stajich J.E."/>
            <person name="Amses K."/>
            <person name="Simmons R."/>
            <person name="Seto K."/>
            <person name="Myers J."/>
            <person name="Bonds A."/>
            <person name="Quandt C.A."/>
            <person name="Barry K."/>
            <person name="Liu P."/>
            <person name="Grigoriev I."/>
            <person name="Longcore J.E."/>
            <person name="James T.Y."/>
        </authorList>
    </citation>
    <scope>NUCLEOTIDE SEQUENCE</scope>
    <source>
        <strain evidence="2">JEL0513</strain>
    </source>
</reference>
<feature type="compositionally biased region" description="Basic residues" evidence="1">
    <location>
        <begin position="95"/>
        <end position="108"/>
    </location>
</feature>
<keyword evidence="3" id="KW-1185">Reference proteome</keyword>
<accession>A0AAD5SZQ1</accession>
<organism evidence="2 3">
    <name type="scientific">Physocladia obscura</name>
    <dbReference type="NCBI Taxonomy" id="109957"/>
    <lineage>
        <taxon>Eukaryota</taxon>
        <taxon>Fungi</taxon>
        <taxon>Fungi incertae sedis</taxon>
        <taxon>Chytridiomycota</taxon>
        <taxon>Chytridiomycota incertae sedis</taxon>
        <taxon>Chytridiomycetes</taxon>
        <taxon>Chytridiales</taxon>
        <taxon>Chytriomycetaceae</taxon>
        <taxon>Physocladia</taxon>
    </lineage>
</organism>
<feature type="non-terminal residue" evidence="2">
    <location>
        <position position="174"/>
    </location>
</feature>
<proteinExistence type="predicted"/>
<evidence type="ECO:0000313" key="2">
    <source>
        <dbReference type="EMBL" id="KAJ3121051.1"/>
    </source>
</evidence>
<feature type="compositionally biased region" description="Polar residues" evidence="1">
    <location>
        <begin position="56"/>
        <end position="66"/>
    </location>
</feature>
<name>A0AAD5SZQ1_9FUNG</name>
<comment type="caution">
    <text evidence="2">The sequence shown here is derived from an EMBL/GenBank/DDBJ whole genome shotgun (WGS) entry which is preliminary data.</text>
</comment>
<feature type="compositionally biased region" description="Low complexity" evidence="1">
    <location>
        <begin position="73"/>
        <end position="92"/>
    </location>
</feature>
<dbReference type="Proteomes" id="UP001211907">
    <property type="component" value="Unassembled WGS sequence"/>
</dbReference>